<keyword evidence="3" id="KW-1185">Reference proteome</keyword>
<evidence type="ECO:0000313" key="2">
    <source>
        <dbReference type="EMBL" id="AAC97689.1"/>
    </source>
</evidence>
<gene>
    <name evidence="2" type="primary">MSV178</name>
</gene>
<feature type="transmembrane region" description="Helical" evidence="1">
    <location>
        <begin position="21"/>
        <end position="39"/>
    </location>
</feature>
<keyword evidence="1" id="KW-1133">Transmembrane helix</keyword>
<dbReference type="GeneID" id="1449952"/>
<protein>
    <submittedName>
        <fullName evidence="2">Uncharacterized protein</fullName>
    </submittedName>
</protein>
<accession>Q9YVR3</accession>
<dbReference type="PIR" id="T28340">
    <property type="entry name" value="T28340"/>
</dbReference>
<reference evidence="2 3" key="1">
    <citation type="journal article" date="1999" name="J. Virol.">
        <title>The genome of Melanoplus sanguinipes entomopoxvirus.</title>
        <authorList>
            <person name="Afonso C.L."/>
            <person name="Tulman E.R."/>
            <person name="Lu Z."/>
            <person name="Oma E."/>
            <person name="Kutish G.F."/>
            <person name="Rock D.L."/>
        </authorList>
    </citation>
    <scope>NUCLEOTIDE SEQUENCE [LARGE SCALE GENOMIC DNA]</scope>
    <source>
        <strain evidence="2">Tucson</strain>
    </source>
</reference>
<sequence>MHRFIYVVITPNLSDNIRFDWFDFFGDAIIYLYNITYVVKRYYIVKIIMRVINHIKSFVN</sequence>
<evidence type="ECO:0000256" key="1">
    <source>
        <dbReference type="SAM" id="Phobius"/>
    </source>
</evidence>
<dbReference type="KEGG" id="vg:1449952"/>
<organism evidence="2 3">
    <name type="scientific">Melanoplus sanguinipes entomopoxvirus</name>
    <name type="common">MsEPV</name>
    <dbReference type="NCBI Taxonomy" id="83191"/>
    <lineage>
        <taxon>Viruses</taxon>
        <taxon>Varidnaviria</taxon>
        <taxon>Bamfordvirae</taxon>
        <taxon>Nucleocytoviricota</taxon>
        <taxon>Pokkesviricetes</taxon>
        <taxon>Chitovirales</taxon>
        <taxon>Poxviridae</taxon>
        <taxon>Entomopoxvirinae</taxon>
        <taxon>Deltaentomopoxvirus</taxon>
        <taxon>Deltaentomopoxvirus msanguinipes</taxon>
    </lineage>
</organism>
<keyword evidence="1" id="KW-0812">Transmembrane</keyword>
<proteinExistence type="predicted"/>
<dbReference type="Proteomes" id="UP000172353">
    <property type="component" value="Segment"/>
</dbReference>
<name>Q9YVR3_MSEPV</name>
<dbReference type="RefSeq" id="NP_048250.1">
    <property type="nucleotide sequence ID" value="NC_001993.1"/>
</dbReference>
<keyword evidence="1" id="KW-0472">Membrane</keyword>
<dbReference type="EMBL" id="AF063866">
    <property type="protein sequence ID" value="AAC97689.1"/>
    <property type="molecule type" value="Genomic_DNA"/>
</dbReference>
<organismHost>
    <name type="scientific">Melanoplus sanguinipes</name>
    <name type="common">Migratory grasshopper</name>
    <dbReference type="NCBI Taxonomy" id="65742"/>
</organismHost>
<evidence type="ECO:0000313" key="3">
    <source>
        <dbReference type="Proteomes" id="UP000172353"/>
    </source>
</evidence>